<dbReference type="InterPro" id="IPR036271">
    <property type="entry name" value="Tet_transcr_reg_TetR-rel_C_sf"/>
</dbReference>
<evidence type="ECO:0000313" key="7">
    <source>
        <dbReference type="EMBL" id="GAA2503068.1"/>
    </source>
</evidence>
<evidence type="ECO:0000259" key="6">
    <source>
        <dbReference type="PROSITE" id="PS50977"/>
    </source>
</evidence>
<evidence type="ECO:0000313" key="8">
    <source>
        <dbReference type="Proteomes" id="UP001501721"/>
    </source>
</evidence>
<dbReference type="SUPFAM" id="SSF46689">
    <property type="entry name" value="Homeodomain-like"/>
    <property type="match status" value="1"/>
</dbReference>
<dbReference type="PROSITE" id="PS50977">
    <property type="entry name" value="HTH_TETR_2"/>
    <property type="match status" value="1"/>
</dbReference>
<dbReference type="InterPro" id="IPR009057">
    <property type="entry name" value="Homeodomain-like_sf"/>
</dbReference>
<keyword evidence="1" id="KW-0805">Transcription regulation</keyword>
<name>A0ABN3MJF6_9ACTN</name>
<dbReference type="Pfam" id="PF21993">
    <property type="entry name" value="TetR_C_13_2"/>
    <property type="match status" value="1"/>
</dbReference>
<organism evidence="7 8">
    <name type="scientific">Streptomyces graminearus</name>
    <dbReference type="NCBI Taxonomy" id="284030"/>
    <lineage>
        <taxon>Bacteria</taxon>
        <taxon>Bacillati</taxon>
        <taxon>Actinomycetota</taxon>
        <taxon>Actinomycetes</taxon>
        <taxon>Kitasatosporales</taxon>
        <taxon>Streptomycetaceae</taxon>
        <taxon>Streptomyces</taxon>
    </lineage>
</organism>
<dbReference type="PANTHER" id="PTHR47506">
    <property type="entry name" value="TRANSCRIPTIONAL REGULATORY PROTEIN"/>
    <property type="match status" value="1"/>
</dbReference>
<evidence type="ECO:0000256" key="3">
    <source>
        <dbReference type="ARBA" id="ARBA00023163"/>
    </source>
</evidence>
<evidence type="ECO:0000256" key="2">
    <source>
        <dbReference type="ARBA" id="ARBA00023125"/>
    </source>
</evidence>
<keyword evidence="8" id="KW-1185">Reference proteome</keyword>
<keyword evidence="2 4" id="KW-0238">DNA-binding</keyword>
<gene>
    <name evidence="7" type="ORF">GCM10010422_60910</name>
</gene>
<evidence type="ECO:0000256" key="1">
    <source>
        <dbReference type="ARBA" id="ARBA00023015"/>
    </source>
</evidence>
<accession>A0ABN3MJF6</accession>
<proteinExistence type="predicted"/>
<feature type="DNA-binding region" description="H-T-H motif" evidence="4">
    <location>
        <begin position="60"/>
        <end position="79"/>
    </location>
</feature>
<dbReference type="Proteomes" id="UP001501721">
    <property type="component" value="Unassembled WGS sequence"/>
</dbReference>
<protein>
    <submittedName>
        <fullName evidence="7">TetR/AcrR family transcriptional regulator</fullName>
    </submittedName>
</protein>
<dbReference type="SUPFAM" id="SSF48498">
    <property type="entry name" value="Tetracyclin repressor-like, C-terminal domain"/>
    <property type="match status" value="1"/>
</dbReference>
<dbReference type="EMBL" id="BAAATL010000033">
    <property type="protein sequence ID" value="GAA2503068.1"/>
    <property type="molecule type" value="Genomic_DNA"/>
</dbReference>
<dbReference type="InterPro" id="IPR054156">
    <property type="entry name" value="YxaF_TetR_C"/>
</dbReference>
<dbReference type="InterPro" id="IPR001647">
    <property type="entry name" value="HTH_TetR"/>
</dbReference>
<evidence type="ECO:0000256" key="4">
    <source>
        <dbReference type="PROSITE-ProRule" id="PRU00335"/>
    </source>
</evidence>
<keyword evidence="3" id="KW-0804">Transcription</keyword>
<dbReference type="PRINTS" id="PR00455">
    <property type="entry name" value="HTHTETR"/>
</dbReference>
<feature type="region of interest" description="Disordered" evidence="5">
    <location>
        <begin position="20"/>
        <end position="40"/>
    </location>
</feature>
<feature type="domain" description="HTH tetR-type" evidence="6">
    <location>
        <begin position="37"/>
        <end position="97"/>
    </location>
</feature>
<dbReference type="Pfam" id="PF00440">
    <property type="entry name" value="TetR_N"/>
    <property type="match status" value="1"/>
</dbReference>
<comment type="caution">
    <text evidence="7">The sequence shown here is derived from an EMBL/GenBank/DDBJ whole genome shotgun (WGS) entry which is preliminary data.</text>
</comment>
<dbReference type="Gene3D" id="1.10.357.10">
    <property type="entry name" value="Tetracycline Repressor, domain 2"/>
    <property type="match status" value="1"/>
</dbReference>
<evidence type="ECO:0000256" key="5">
    <source>
        <dbReference type="SAM" id="MobiDB-lite"/>
    </source>
</evidence>
<sequence length="234" mass="24245">MPQTGSADFEAAYTSMTNGIVTDMSENTSERFGGAPESPRERMLNSATELFQRNGVAGTALSDIVEHSGAPRGSLYHYFPEGKSQIAAEATAQAGRQLGAMITVLTATHSPVETIRLMVGHFRRQLEDSGFTAGCPAAPGALEGGAAGSEARRAAGEAFTTWEATVAAAFWQRGLDAGEADALATLVISAVEGALVLGKAQQSTRALDRVERALIAQVESLMPNASGATAVTDG</sequence>
<dbReference type="PANTHER" id="PTHR47506:SF3">
    <property type="entry name" value="HTH-TYPE TRANSCRIPTIONAL REGULATOR LMRA"/>
    <property type="match status" value="1"/>
</dbReference>
<reference evidence="7 8" key="1">
    <citation type="journal article" date="2019" name="Int. J. Syst. Evol. Microbiol.">
        <title>The Global Catalogue of Microorganisms (GCM) 10K type strain sequencing project: providing services to taxonomists for standard genome sequencing and annotation.</title>
        <authorList>
            <consortium name="The Broad Institute Genomics Platform"/>
            <consortium name="The Broad Institute Genome Sequencing Center for Infectious Disease"/>
            <person name="Wu L."/>
            <person name="Ma J."/>
        </authorList>
    </citation>
    <scope>NUCLEOTIDE SEQUENCE [LARGE SCALE GENOMIC DNA]</scope>
    <source>
        <strain evidence="7 8">JCM 6923</strain>
    </source>
</reference>